<feature type="transmembrane region" description="Helical" evidence="1">
    <location>
        <begin position="188"/>
        <end position="206"/>
    </location>
</feature>
<protein>
    <submittedName>
        <fullName evidence="2">Tryptophan-rich sensory protein</fullName>
    </submittedName>
</protein>
<proteinExistence type="predicted"/>
<feature type="transmembrane region" description="Helical" evidence="1">
    <location>
        <begin position="135"/>
        <end position="157"/>
    </location>
</feature>
<evidence type="ECO:0000313" key="3">
    <source>
        <dbReference type="Proteomes" id="UP001320702"/>
    </source>
</evidence>
<feature type="transmembrane region" description="Helical" evidence="1">
    <location>
        <begin position="212"/>
        <end position="232"/>
    </location>
</feature>
<accession>A0ABT2K4R9</accession>
<feature type="transmembrane region" description="Helical" evidence="1">
    <location>
        <begin position="78"/>
        <end position="97"/>
    </location>
</feature>
<reference evidence="2 3" key="1">
    <citation type="submission" date="2022-04" db="EMBL/GenBank/DDBJ databases">
        <title>Paracoccus sp. YLB-12 draft genome sequence.</title>
        <authorList>
            <person name="Yu L."/>
        </authorList>
    </citation>
    <scope>NUCLEOTIDE SEQUENCE [LARGE SCALE GENOMIC DNA]</scope>
    <source>
        <strain evidence="2 3">YLB-12</strain>
    </source>
</reference>
<evidence type="ECO:0000313" key="2">
    <source>
        <dbReference type="EMBL" id="MCT4331533.1"/>
    </source>
</evidence>
<evidence type="ECO:0000256" key="1">
    <source>
        <dbReference type="SAM" id="Phobius"/>
    </source>
</evidence>
<organism evidence="2 3">
    <name type="scientific">Paracoccus maritimus</name>
    <dbReference type="NCBI Taxonomy" id="2933292"/>
    <lineage>
        <taxon>Bacteria</taxon>
        <taxon>Pseudomonadati</taxon>
        <taxon>Pseudomonadota</taxon>
        <taxon>Alphaproteobacteria</taxon>
        <taxon>Rhodobacterales</taxon>
        <taxon>Paracoccaceae</taxon>
        <taxon>Paracoccus</taxon>
    </lineage>
</organism>
<name>A0ABT2K4R9_9RHOB</name>
<feature type="transmembrane region" description="Helical" evidence="1">
    <location>
        <begin position="103"/>
        <end position="123"/>
    </location>
</feature>
<keyword evidence="3" id="KW-1185">Reference proteome</keyword>
<dbReference type="InterPro" id="IPR038330">
    <property type="entry name" value="TspO/MBR-related_sf"/>
</dbReference>
<feature type="transmembrane region" description="Helical" evidence="1">
    <location>
        <begin position="47"/>
        <end position="69"/>
    </location>
</feature>
<dbReference type="Proteomes" id="UP001320702">
    <property type="component" value="Unassembled WGS sequence"/>
</dbReference>
<keyword evidence="1" id="KW-1133">Transmembrane helix</keyword>
<sequence>MRTPLAIAVLLAALAFAVSPAIFQNFAGYPPGIFPVPQDDPPIQPAGYAFSIWGVIYAWLIAGAGYGVWRRADDDDWAAMRPPLLASLVIGFFWLGVASRSPIWATVMIFLMLGFALAAFLRAGDRDAVWQIRPVALYAGWLTAASGASLGIVLAGYGILSAQISAVLCLLGVTAIALVVQATRPREWAYPIGVIWALIGVIVANISPVNLVVVLLAALASALLAGRAILFATRS</sequence>
<dbReference type="EMBL" id="JANAVZ010000001">
    <property type="protein sequence ID" value="MCT4331533.1"/>
    <property type="molecule type" value="Genomic_DNA"/>
</dbReference>
<gene>
    <name evidence="2" type="ORF">MU516_01465</name>
</gene>
<dbReference type="PANTHER" id="PTHR33802">
    <property type="entry name" value="SI:CH211-161H7.5-RELATED"/>
    <property type="match status" value="1"/>
</dbReference>
<keyword evidence="1" id="KW-0472">Membrane</keyword>
<comment type="caution">
    <text evidence="2">The sequence shown here is derived from an EMBL/GenBank/DDBJ whole genome shotgun (WGS) entry which is preliminary data.</text>
</comment>
<keyword evidence="1" id="KW-0812">Transmembrane</keyword>
<dbReference type="Gene3D" id="1.20.1260.100">
    <property type="entry name" value="TspO/MBR protein"/>
    <property type="match status" value="1"/>
</dbReference>
<dbReference type="PANTHER" id="PTHR33802:SF1">
    <property type="entry name" value="XK-RELATED PROTEIN"/>
    <property type="match status" value="1"/>
</dbReference>
<feature type="transmembrane region" description="Helical" evidence="1">
    <location>
        <begin position="163"/>
        <end position="181"/>
    </location>
</feature>
<dbReference type="RefSeq" id="WP_260275431.1">
    <property type="nucleotide sequence ID" value="NZ_JANAVZ010000001.1"/>
</dbReference>